<dbReference type="InterPro" id="IPR021859">
    <property type="entry name" value="XTBD"/>
</dbReference>
<proteinExistence type="predicted"/>
<dbReference type="SUPFAM" id="SSF82708">
    <property type="entry name" value="R3H domain"/>
    <property type="match status" value="1"/>
</dbReference>
<dbReference type="Pfam" id="PF11952">
    <property type="entry name" value="XTBD"/>
    <property type="match status" value="1"/>
</dbReference>
<feature type="domain" description="R3H" evidence="2">
    <location>
        <begin position="330"/>
        <end position="394"/>
    </location>
</feature>
<evidence type="ECO:0000313" key="4">
    <source>
        <dbReference type="Proteomes" id="UP000092443"/>
    </source>
</evidence>
<accession>A0A8U0WKQ3</accession>
<dbReference type="PANTHER" id="PTHR48430:SF1">
    <property type="entry name" value="PARTNER OF XRN-2 PROTEIN 1"/>
    <property type="match status" value="1"/>
</dbReference>
<keyword evidence="4" id="KW-1185">Reference proteome</keyword>
<sequence length="489" mass="55886">MKRQRQKKVDSNQIEGANELSTDWEIEKYHQDFEPDDHWQLKRRFIEMHKKNFPEDKLVCLAQVFTNMEFMGCKYPAETMRMVAELSKDVAKNFRAERANRLKRTFVTASDAAEARAKGRKTEPCINIKSNASISNGSNERCDVSNKTDNQLGPLTKTLKNIDLFENLKFGKFVVFLQGGRNCLRESAQRSNMPYTEKDYLDPSGRKGAEIYVNNVFVAGACEDNLKASKASAFKQALEILQKHCYSIKQNPYRDTIKIEKSNNQLICGIVKTQTSIDDKKLDASNKGYKMMKMMGWSGGGLGSQQQGREDPVSYLLKNDRTGLGNEVSNLDRNYCGQLMRNYRDSDDIRELQFEPTFTKEERALLHEFAQRYGHRSSSYGQHGMRRLIKMERSKLIPRIFEALINSKKTINELSEGAGEAGNRKGNKTLGRYGHFEQNKEVWNGNQAYSFDLSDEHEPVPVMLIAETRKKTSGVSLSVLSQVPLPYLL</sequence>
<organism evidence="4 5">
    <name type="scientific">Glossina fuscipes</name>
    <dbReference type="NCBI Taxonomy" id="7396"/>
    <lineage>
        <taxon>Eukaryota</taxon>
        <taxon>Metazoa</taxon>
        <taxon>Ecdysozoa</taxon>
        <taxon>Arthropoda</taxon>
        <taxon>Hexapoda</taxon>
        <taxon>Insecta</taxon>
        <taxon>Pterygota</taxon>
        <taxon>Neoptera</taxon>
        <taxon>Endopterygota</taxon>
        <taxon>Diptera</taxon>
        <taxon>Brachycera</taxon>
        <taxon>Muscomorpha</taxon>
        <taxon>Hippoboscoidea</taxon>
        <taxon>Glossinidae</taxon>
        <taxon>Glossina</taxon>
    </lineage>
</organism>
<dbReference type="GeneID" id="119635174"/>
<dbReference type="GO" id="GO:0003676">
    <property type="term" value="F:nucleic acid binding"/>
    <property type="evidence" value="ECO:0007669"/>
    <property type="project" value="UniProtKB-UniRule"/>
</dbReference>
<evidence type="ECO:0000259" key="2">
    <source>
        <dbReference type="PROSITE" id="PS51061"/>
    </source>
</evidence>
<dbReference type="InterPro" id="IPR036867">
    <property type="entry name" value="R3H_dom_sf"/>
</dbReference>
<dbReference type="RefSeq" id="XP_037885742.1">
    <property type="nucleotide sequence ID" value="XM_038029814.1"/>
</dbReference>
<gene>
    <name evidence="5" type="primary">LOC119635174</name>
</gene>
<dbReference type="PROSITE" id="PS51061">
    <property type="entry name" value="R3H"/>
    <property type="match status" value="1"/>
</dbReference>
<dbReference type="SMART" id="SM00443">
    <property type="entry name" value="G_patch"/>
    <property type="match status" value="1"/>
</dbReference>
<evidence type="ECO:0000259" key="3">
    <source>
        <dbReference type="PROSITE" id="PS51827"/>
    </source>
</evidence>
<dbReference type="PROSITE" id="PS50174">
    <property type="entry name" value="G_PATCH"/>
    <property type="match status" value="1"/>
</dbReference>
<dbReference type="PANTHER" id="PTHR48430">
    <property type="entry name" value="PARTNER OF XRN-2 PROTEIN 1"/>
    <property type="match status" value="1"/>
</dbReference>
<reference evidence="5" key="1">
    <citation type="submission" date="2025-08" db="UniProtKB">
        <authorList>
            <consortium name="RefSeq"/>
        </authorList>
    </citation>
    <scope>IDENTIFICATION</scope>
    <source>
        <tissue evidence="5">Whole body pupa</tissue>
    </source>
</reference>
<evidence type="ECO:0000259" key="1">
    <source>
        <dbReference type="PROSITE" id="PS50174"/>
    </source>
</evidence>
<feature type="domain" description="XRN2-binding (XTBD)" evidence="3">
    <location>
        <begin position="26"/>
        <end position="110"/>
    </location>
</feature>
<dbReference type="PROSITE" id="PS51827">
    <property type="entry name" value="XTBD"/>
    <property type="match status" value="1"/>
</dbReference>
<name>A0A8U0WKQ3_9MUSC</name>
<dbReference type="InterPro" id="IPR000467">
    <property type="entry name" value="G_patch_dom"/>
</dbReference>
<dbReference type="Pfam" id="PF01424">
    <property type="entry name" value="R3H"/>
    <property type="match status" value="1"/>
</dbReference>
<feature type="domain" description="G-patch" evidence="1">
    <location>
        <begin position="284"/>
        <end position="329"/>
    </location>
</feature>
<dbReference type="KEGG" id="gfs:119635174"/>
<dbReference type="Pfam" id="PF01585">
    <property type="entry name" value="G-patch"/>
    <property type="match status" value="1"/>
</dbReference>
<dbReference type="InterPro" id="IPR001374">
    <property type="entry name" value="R3H_dom"/>
</dbReference>
<dbReference type="Proteomes" id="UP000092443">
    <property type="component" value="Unplaced"/>
</dbReference>
<dbReference type="AlphaFoldDB" id="A0A8U0WKQ3"/>
<protein>
    <submittedName>
        <fullName evidence="5">Uncharacterized protein LOC119635174 isoform X1</fullName>
    </submittedName>
</protein>
<dbReference type="Gene3D" id="3.30.1370.50">
    <property type="entry name" value="R3H-like domain"/>
    <property type="match status" value="1"/>
</dbReference>
<evidence type="ECO:0000313" key="5">
    <source>
        <dbReference type="RefSeq" id="XP_037885742.1"/>
    </source>
</evidence>